<organism evidence="5 6">
    <name type="scientific">Rhodoplanes azumiensis</name>
    <dbReference type="NCBI Taxonomy" id="1897628"/>
    <lineage>
        <taxon>Bacteria</taxon>
        <taxon>Pseudomonadati</taxon>
        <taxon>Pseudomonadota</taxon>
        <taxon>Alphaproteobacteria</taxon>
        <taxon>Hyphomicrobiales</taxon>
        <taxon>Nitrobacteraceae</taxon>
        <taxon>Rhodoplanes</taxon>
    </lineage>
</organism>
<evidence type="ECO:0000259" key="4">
    <source>
        <dbReference type="Pfam" id="PF18321"/>
    </source>
</evidence>
<sequence>MREDGAALPSTVPVAVIGAGTMGSGIALVAARAGHPVLLHDAAPGAIQRGLDGLRRDLDRLVEKGKMSTAERDAQLGRIQPLPNIDEIGPAGFVIEAIVEDFGVKRDLFRRIEAAVAPDAILSTNTSSLSVTALAAVLNRPERFLGVHFFNPAPILPLVEIVSGHVTAPSVAATAFATCLAFGKTPVHCRSTPGFIVNRVARPFYGETLRLIAEGAASPATLDAILREAGGFRMGPCELMDLIGHDVNYAVTRTVWELLFQDPRYKPSLVQKELVDSGQLGRKSGRGFYDYTIGAAPPVADDAPAGPRPTRVVIEGDLGPAAALVGLARAAGLSVETRDGDGVIRIDGVALALTDGRSATERFASDGAPEVLLDLALDYGAAKRIAIAAADHAPPGAVDVAAGFFQALGKTVSVLDDAPGLVVMRTVAMLINEAADAAHQQVASVADIDLSMLKGVNYPRGPLAWCDALDAARVAAVIDALARAYGEDRYRTAPLLRRHALTGRRFHAT</sequence>
<feature type="domain" description="3-hydroxyacyl-CoA dehydrogenase C-terminal" evidence="2">
    <location>
        <begin position="194"/>
        <end position="291"/>
    </location>
</feature>
<accession>A0ABW5AH16</accession>
<evidence type="ECO:0000313" key="6">
    <source>
        <dbReference type="Proteomes" id="UP001597314"/>
    </source>
</evidence>
<dbReference type="RefSeq" id="WP_378476683.1">
    <property type="nucleotide sequence ID" value="NZ_JBHUIW010000003.1"/>
</dbReference>
<keyword evidence="1" id="KW-0560">Oxidoreductase</keyword>
<protein>
    <submittedName>
        <fullName evidence="5">3-hydroxyacyl-CoA dehydrogenase PaaH</fullName>
    </submittedName>
</protein>
<dbReference type="NCBIfam" id="NF006124">
    <property type="entry name" value="PRK08268.1"/>
    <property type="match status" value="1"/>
</dbReference>
<dbReference type="Pfam" id="PF02737">
    <property type="entry name" value="3HCDH_N"/>
    <property type="match status" value="1"/>
</dbReference>
<feature type="domain" description="3-hydroxyacyl-CoA dehydrogenase C-terminal" evidence="2">
    <location>
        <begin position="420"/>
        <end position="504"/>
    </location>
</feature>
<dbReference type="Gene3D" id="3.40.50.720">
    <property type="entry name" value="NAD(P)-binding Rossmann-like Domain"/>
    <property type="match status" value="1"/>
</dbReference>
<dbReference type="InterPro" id="IPR008927">
    <property type="entry name" value="6-PGluconate_DH-like_C_sf"/>
</dbReference>
<dbReference type="InterPro" id="IPR036291">
    <property type="entry name" value="NAD(P)-bd_dom_sf"/>
</dbReference>
<dbReference type="PANTHER" id="PTHR48075:SF5">
    <property type="entry name" value="3-HYDROXYBUTYRYL-COA DEHYDROGENASE"/>
    <property type="match status" value="1"/>
</dbReference>
<dbReference type="PANTHER" id="PTHR48075">
    <property type="entry name" value="3-HYDROXYACYL-COA DEHYDROGENASE FAMILY PROTEIN"/>
    <property type="match status" value="1"/>
</dbReference>
<dbReference type="Gene3D" id="3.30.750.190">
    <property type="match status" value="1"/>
</dbReference>
<dbReference type="Pfam" id="PF00725">
    <property type="entry name" value="3HCDH"/>
    <property type="match status" value="2"/>
</dbReference>
<dbReference type="PROSITE" id="PS00067">
    <property type="entry name" value="3HCDH"/>
    <property type="match status" value="1"/>
</dbReference>
<dbReference type="NCBIfam" id="TIGR02279">
    <property type="entry name" value="PaaC-3OHAcCoADH"/>
    <property type="match status" value="1"/>
</dbReference>
<dbReference type="InterPro" id="IPR011967">
    <property type="entry name" value="3-OHacyl-CoA_DH_PaaH"/>
</dbReference>
<dbReference type="EMBL" id="JBHUIW010000003">
    <property type="protein sequence ID" value="MFD2181505.1"/>
    <property type="molecule type" value="Genomic_DNA"/>
</dbReference>
<comment type="caution">
    <text evidence="5">The sequence shown here is derived from an EMBL/GenBank/DDBJ whole genome shotgun (WGS) entry which is preliminary data.</text>
</comment>
<dbReference type="InterPro" id="IPR006176">
    <property type="entry name" value="3-OHacyl-CoA_DH_NAD-bd"/>
</dbReference>
<evidence type="ECO:0000259" key="3">
    <source>
        <dbReference type="Pfam" id="PF02737"/>
    </source>
</evidence>
<reference evidence="6" key="1">
    <citation type="journal article" date="2019" name="Int. J. Syst. Evol. Microbiol.">
        <title>The Global Catalogue of Microorganisms (GCM) 10K type strain sequencing project: providing services to taxonomists for standard genome sequencing and annotation.</title>
        <authorList>
            <consortium name="The Broad Institute Genomics Platform"/>
            <consortium name="The Broad Institute Genome Sequencing Center for Infectious Disease"/>
            <person name="Wu L."/>
            <person name="Ma J."/>
        </authorList>
    </citation>
    <scope>NUCLEOTIDE SEQUENCE [LARGE SCALE GENOMIC DNA]</scope>
    <source>
        <strain evidence="6">CGMCC 1.6774</strain>
    </source>
</reference>
<evidence type="ECO:0000256" key="1">
    <source>
        <dbReference type="ARBA" id="ARBA00023002"/>
    </source>
</evidence>
<evidence type="ECO:0000313" key="5">
    <source>
        <dbReference type="EMBL" id="MFD2181505.1"/>
    </source>
</evidence>
<dbReference type="Pfam" id="PF18321">
    <property type="entry name" value="3HCDH_RFF"/>
    <property type="match status" value="1"/>
</dbReference>
<dbReference type="SUPFAM" id="SSF51735">
    <property type="entry name" value="NAD(P)-binding Rossmann-fold domains"/>
    <property type="match status" value="1"/>
</dbReference>
<dbReference type="InterPro" id="IPR006180">
    <property type="entry name" value="3-OHacyl-CoA_DH_CS"/>
</dbReference>
<dbReference type="SUPFAM" id="SSF48179">
    <property type="entry name" value="6-phosphogluconate dehydrogenase C-terminal domain-like"/>
    <property type="match status" value="2"/>
</dbReference>
<proteinExistence type="predicted"/>
<dbReference type="Proteomes" id="UP001597314">
    <property type="component" value="Unassembled WGS sequence"/>
</dbReference>
<dbReference type="Gene3D" id="1.10.1040.50">
    <property type="match status" value="1"/>
</dbReference>
<keyword evidence="6" id="KW-1185">Reference proteome</keyword>
<dbReference type="InterPro" id="IPR041040">
    <property type="entry name" value="3HCDH_RFF"/>
</dbReference>
<evidence type="ECO:0000259" key="2">
    <source>
        <dbReference type="Pfam" id="PF00725"/>
    </source>
</evidence>
<feature type="domain" description="3-hydroxyacyl-CoA dehydrogenase NAD binding" evidence="3">
    <location>
        <begin position="14"/>
        <end position="190"/>
    </location>
</feature>
<feature type="domain" description="3-hydroxybutyryl-CoA dehydrogenase reduced Rossmann-fold" evidence="4">
    <location>
        <begin position="351"/>
        <end position="419"/>
    </location>
</feature>
<gene>
    <name evidence="5" type="primary">paaH</name>
    <name evidence="5" type="ORF">ACFSOX_05015</name>
</gene>
<dbReference type="InterPro" id="IPR006108">
    <property type="entry name" value="3HC_DH_C"/>
</dbReference>
<name>A0ABW5AH16_9BRAD</name>